<dbReference type="SUPFAM" id="SSF53474">
    <property type="entry name" value="alpha/beta-Hydrolases"/>
    <property type="match status" value="1"/>
</dbReference>
<protein>
    <recommendedName>
        <fullName evidence="1">Alpha/beta hydrolase fold-3 domain-containing protein</fullName>
    </recommendedName>
</protein>
<dbReference type="Pfam" id="PF07859">
    <property type="entry name" value="Abhydrolase_3"/>
    <property type="match status" value="1"/>
</dbReference>
<dbReference type="InterPro" id="IPR029058">
    <property type="entry name" value="AB_hydrolase_fold"/>
</dbReference>
<keyword evidence="3" id="KW-1185">Reference proteome</keyword>
<accession>A0A9P1M960</accession>
<evidence type="ECO:0000259" key="1">
    <source>
        <dbReference type="Pfam" id="PF07859"/>
    </source>
</evidence>
<dbReference type="GO" id="GO:0016787">
    <property type="term" value="F:hydrolase activity"/>
    <property type="evidence" value="ECO:0007669"/>
    <property type="project" value="InterPro"/>
</dbReference>
<dbReference type="PANTHER" id="PTHR23024">
    <property type="entry name" value="ARYLACETAMIDE DEACETYLASE"/>
    <property type="match status" value="1"/>
</dbReference>
<dbReference type="EMBL" id="CALLCH030000006">
    <property type="protein sequence ID" value="CAI4212984.1"/>
    <property type="molecule type" value="Genomic_DNA"/>
</dbReference>
<evidence type="ECO:0000313" key="2">
    <source>
        <dbReference type="EMBL" id="CAI4212984.1"/>
    </source>
</evidence>
<evidence type="ECO:0000313" key="3">
    <source>
        <dbReference type="Proteomes" id="UP000838763"/>
    </source>
</evidence>
<dbReference type="OrthoDB" id="19653at2759"/>
<organism evidence="2 3">
    <name type="scientific">Parascedosporium putredinis</name>
    <dbReference type="NCBI Taxonomy" id="1442378"/>
    <lineage>
        <taxon>Eukaryota</taxon>
        <taxon>Fungi</taxon>
        <taxon>Dikarya</taxon>
        <taxon>Ascomycota</taxon>
        <taxon>Pezizomycotina</taxon>
        <taxon>Sordariomycetes</taxon>
        <taxon>Hypocreomycetidae</taxon>
        <taxon>Microascales</taxon>
        <taxon>Microascaceae</taxon>
        <taxon>Parascedosporium</taxon>
    </lineage>
</organism>
<dbReference type="Gene3D" id="3.40.50.1820">
    <property type="entry name" value="alpha/beta hydrolase"/>
    <property type="match status" value="1"/>
</dbReference>
<dbReference type="InterPro" id="IPR050466">
    <property type="entry name" value="Carboxylest/Gibb_receptor"/>
</dbReference>
<dbReference type="Proteomes" id="UP000838763">
    <property type="component" value="Unassembled WGS sequence"/>
</dbReference>
<reference evidence="2" key="1">
    <citation type="submission" date="2022-11" db="EMBL/GenBank/DDBJ databases">
        <authorList>
            <person name="Scott C."/>
            <person name="Bruce N."/>
        </authorList>
    </citation>
    <scope>NUCLEOTIDE SEQUENCE</scope>
</reference>
<dbReference type="PANTHER" id="PTHR23024:SF242">
    <property type="entry name" value="ALPHA_BETA HYDROLASE FOLD-3 DOMAIN-CONTAINING PROTEIN-RELATED"/>
    <property type="match status" value="1"/>
</dbReference>
<proteinExistence type="predicted"/>
<dbReference type="InterPro" id="IPR013094">
    <property type="entry name" value="AB_hydrolase_3"/>
</dbReference>
<comment type="caution">
    <text evidence="2">The sequence shown here is derived from an EMBL/GenBank/DDBJ whole genome shotgun (WGS) entry which is preliminary data.</text>
</comment>
<gene>
    <name evidence="2" type="ORF">PPNO1_LOCUS2735</name>
</gene>
<sequence>MAITSILRYLRLKIIVTLLRCVVRWRQGPFLIPPAPLRRKLVQIPSREAGRVIDAWLYYPDDPALINWHGSGFVFPSLSIDHEYCSQIAQKAGIFVLDADYRKSPEHPYPAPVEDVEDVLAWVGEQSTFIDASRLAVSGFSAGAVLAFVAASVLRSSYPKLNIRAALGVYPGTDLATDPQTRIIPAPVQPIPPKVLDIFLTRTRR</sequence>
<feature type="domain" description="Alpha/beta hydrolase fold-3" evidence="1">
    <location>
        <begin position="66"/>
        <end position="180"/>
    </location>
</feature>
<name>A0A9P1M960_9PEZI</name>
<dbReference type="AlphaFoldDB" id="A0A9P1M960"/>